<protein>
    <submittedName>
        <fullName evidence="11">Uncharacterized protein MAL13P1.304-like</fullName>
    </submittedName>
</protein>
<dbReference type="OrthoDB" id="20799at2759"/>
<dbReference type="GO" id="GO:0046872">
    <property type="term" value="F:metal ion binding"/>
    <property type="evidence" value="ECO:0007669"/>
    <property type="project" value="UniProtKB-KW"/>
</dbReference>
<dbReference type="PROSITE" id="PS00478">
    <property type="entry name" value="LIM_DOMAIN_1"/>
    <property type="match status" value="1"/>
</dbReference>
<feature type="region of interest" description="Disordered" evidence="8">
    <location>
        <begin position="1"/>
        <end position="39"/>
    </location>
</feature>
<evidence type="ECO:0000256" key="2">
    <source>
        <dbReference type="ARBA" id="ARBA00022490"/>
    </source>
</evidence>
<keyword evidence="4 7" id="KW-0862">Zinc</keyword>
<feature type="region of interest" description="Disordered" evidence="8">
    <location>
        <begin position="1377"/>
        <end position="1405"/>
    </location>
</feature>
<feature type="compositionally biased region" description="Polar residues" evidence="8">
    <location>
        <begin position="1530"/>
        <end position="1547"/>
    </location>
</feature>
<feature type="compositionally biased region" description="Low complexity" evidence="8">
    <location>
        <begin position="1283"/>
        <end position="1305"/>
    </location>
</feature>
<evidence type="ECO:0000256" key="6">
    <source>
        <dbReference type="ARBA" id="ARBA00023203"/>
    </source>
</evidence>
<feature type="compositionally biased region" description="Polar residues" evidence="8">
    <location>
        <begin position="830"/>
        <end position="839"/>
    </location>
</feature>
<feature type="region of interest" description="Disordered" evidence="8">
    <location>
        <begin position="1572"/>
        <end position="1645"/>
    </location>
</feature>
<feature type="region of interest" description="Disordered" evidence="8">
    <location>
        <begin position="1529"/>
        <end position="1551"/>
    </location>
</feature>
<name>A0A6P6Y5Y5_DERPT</name>
<dbReference type="InterPro" id="IPR057494">
    <property type="entry name" value="Rossman_Mical"/>
</dbReference>
<feature type="region of interest" description="Disordered" evidence="8">
    <location>
        <begin position="792"/>
        <end position="879"/>
    </location>
</feature>
<dbReference type="CTD" id="41225"/>
<feature type="compositionally biased region" description="Basic and acidic residues" evidence="8">
    <location>
        <begin position="1715"/>
        <end position="1724"/>
    </location>
</feature>
<dbReference type="RefSeq" id="XP_027200818.1">
    <property type="nucleotide sequence ID" value="XM_027345017.1"/>
</dbReference>
<dbReference type="SMART" id="SM00132">
    <property type="entry name" value="LIM"/>
    <property type="match status" value="1"/>
</dbReference>
<feature type="compositionally biased region" description="Low complexity" evidence="8">
    <location>
        <begin position="1379"/>
        <end position="1400"/>
    </location>
</feature>
<evidence type="ECO:0000256" key="4">
    <source>
        <dbReference type="ARBA" id="ARBA00022833"/>
    </source>
</evidence>
<evidence type="ECO:0000313" key="11">
    <source>
        <dbReference type="RefSeq" id="XP_027200818.1"/>
    </source>
</evidence>
<feature type="compositionally biased region" description="Acidic residues" evidence="8">
    <location>
        <begin position="858"/>
        <end position="871"/>
    </location>
</feature>
<dbReference type="InterPro" id="IPR050540">
    <property type="entry name" value="F-actin_Monoox_Mical"/>
</dbReference>
<dbReference type="InterPro" id="IPR036188">
    <property type="entry name" value="FAD/NAD-bd_sf"/>
</dbReference>
<dbReference type="OMA" id="SMYSATN"/>
<sequence>MATEATKTPTITTTNHHGHGHHHHHHNHHHVQSQQQQPQYSRNVIENVIKSLDQLILANNVKQILEYNRRISKLLHFNNDLVDDNLDESTINSNNNNNGLQNFFRLKNALNVKTVSKWNRVASILKTLDMKANQKEYLKFRSNVQGRKILIIGGGISGLRVSIELLLLGAKVICVEKRDEFTRNNVIHLWPNVINDMCTFESKRFYGKFCVGSIDHISIRQLQLILLKIAIIYGLNFYTNITFTEICPRIIEPRIGRCSSQSIQCDCCCHQHGFGRGSYAHFQLTSMQDSGSGAGQSQTLVNYLNRQSFDVIIGCDGRRHTFSRYFRRNNRRGKLAIGLTANFINHRTEEEVQSEEISGTSRIYQQQWFQNLQDETGIELENLVYYRDNTHYFVMTATKSSLLLRGVLKTDYSDSHQLLSMNNIDTQKLMHYSKDAAEWSSKLRRLEFARNSNNMPDVALFDFTSMYSATNASCAKKIHLRCCCDQSVNINSTENSRYMLLLLCGDSLLEPFWPTGSGAGRGFLSAMDAAWTVAQWFSNVDNSYSIDSMLNVISKREYIYRLLAQTSPENITNKNFSIDPQSRYKTLNILTNDTLKEIKEQVRHLIIDKPDIDMKIYRISNEAKRARRATVGIDPNDILKAKNLHVDTSKLDEFVCQTNHNHHHHLIDYQRNNHHTVLQYSVPSSSSANNNNRQQHCDNRNDSRSPIDVVEFLPRNHSTTATTNNIQNNSTRRPLDVQPRNDRLFSNMAKKNHHARNHFFHQTSNIDQHQQPQHSLHSNDIISNNCLLLSSSPSSSISSNHSKLDWTSSSKNDNNNLNNTSHESQIIMKQGQQNHNESSGNDKENCPIPDFKQMFLLDDYDDDNGNDDDDYLQSKSKSSMVKNRLNSMSQKMFGNPHHNDSLHDFEKSLSRRPVKKSSDIMEKAQFLEQKFEEHNRSYQPNLNRVGRIEEDDWNVKIWNDTNLFAPKIDKSGRPFVGENSRNLLQSRITQLNNNFEYNRPMISKTFLSSTTTTATANAKNNDYVNMLSAEVCQKLNSGNNNIVQPSLPIETIIGKTSSSDTTDSQIKITSAFRDPSTNIRSRIPGSSDLLKPIGDCYRCLKTLLANDRVTILGRNFHRNCLTCKICNVSLRHDELMASIDDFICKICLKIRSRQIDDIDNDSNNIIMTTSTGSTFSNSSMINDSKNAFLSQAPLSSSLNLSLMEAKKNFLENAQQIDLRERAEFELIIDDDDNTNPSNQSDNNDNDVEQQQDDVEFDIENDENQQEEINDDVDDQKQNDEQEQLQQQQQSSDLSDSSDVHCSSSDNYTDDEHSSDSSSSSSCLPQRPSSIKSSTTVPLHKSSSSSSSSSSTSSNSANQKNVDHSYNIDFGSGFTSLIGTTSTTNTPTTVTNDDNSSIMNVNDDDNDDDGCVEMVATTNSKNSLTTDSITNDPIAASNLPLLSNDAYYYDGSSQCSINFNDFDEKHLPLTSTMTTELTQNEPIVQCANITQMANDNNDQNRIIVDLNCCQFVDAVDNDCDQSIMKLESPKSKINNASSAKHSHNQSSPGLKKESLIFNFNRKEPLNIDSIIKTKQQPQQQQQEMTKMSDTKITPTTIRNDNGNGKNKSSTSNNNNHSKKNIGSGSGNAVTQIKPITTTTTTKPSNIPTYRYDGHFTEKFYRSQSQPSLFAQMDHIGNKLKMKRNYSPTTTTTTNIGDNNANTVSIKLPFVDGSPPKNDDNNDNDKILSTPKTIFNQHRTTTNNTTNNNNDQQSSNSSSIKSSLTQAPFARIDDV</sequence>
<dbReference type="GO" id="GO:0003779">
    <property type="term" value="F:actin binding"/>
    <property type="evidence" value="ECO:0007669"/>
    <property type="project" value="UniProtKB-KW"/>
</dbReference>
<feature type="region of interest" description="Disordered" evidence="8">
    <location>
        <begin position="1271"/>
        <end position="1360"/>
    </location>
</feature>
<feature type="domain" description="LIM zinc-binding" evidence="9">
    <location>
        <begin position="1094"/>
        <end position="1154"/>
    </location>
</feature>
<proteinExistence type="predicted"/>
<feature type="region of interest" description="Disordered" evidence="8">
    <location>
        <begin position="717"/>
        <end position="739"/>
    </location>
</feature>
<feature type="region of interest" description="Disordered" evidence="8">
    <location>
        <begin position="682"/>
        <end position="705"/>
    </location>
</feature>
<feature type="compositionally biased region" description="Low complexity" evidence="8">
    <location>
        <begin position="792"/>
        <end position="801"/>
    </location>
</feature>
<dbReference type="InterPro" id="IPR001781">
    <property type="entry name" value="Znf_LIM"/>
</dbReference>
<feature type="compositionally biased region" description="Polar residues" evidence="8">
    <location>
        <begin position="717"/>
        <end position="732"/>
    </location>
</feature>
<dbReference type="Gene3D" id="2.10.110.10">
    <property type="entry name" value="Cysteine Rich Protein"/>
    <property type="match status" value="1"/>
</dbReference>
<dbReference type="Pfam" id="PF25413">
    <property type="entry name" value="Rossman_Mical"/>
    <property type="match status" value="1"/>
</dbReference>
<feature type="compositionally biased region" description="Low complexity" evidence="8">
    <location>
        <begin position="1"/>
        <end position="15"/>
    </location>
</feature>
<dbReference type="Proteomes" id="UP000515146">
    <property type="component" value="Unplaced"/>
</dbReference>
<dbReference type="PANTHER" id="PTHR23167">
    <property type="entry name" value="CALPONIN HOMOLOGY DOMAIN-CONTAINING PROTEIN DDB_G0272472-RELATED"/>
    <property type="match status" value="1"/>
</dbReference>
<feature type="compositionally biased region" description="Basic and acidic residues" evidence="8">
    <location>
        <begin position="695"/>
        <end position="705"/>
    </location>
</feature>
<dbReference type="Pfam" id="PF00412">
    <property type="entry name" value="LIM"/>
    <property type="match status" value="1"/>
</dbReference>
<keyword evidence="6" id="KW-0009">Actin-binding</keyword>
<dbReference type="PROSITE" id="PS50023">
    <property type="entry name" value="LIM_DOMAIN_2"/>
    <property type="match status" value="1"/>
</dbReference>
<dbReference type="Gene3D" id="3.50.50.60">
    <property type="entry name" value="FAD/NAD(P)-binding domain"/>
    <property type="match status" value="1"/>
</dbReference>
<dbReference type="SUPFAM" id="SSF51905">
    <property type="entry name" value="FAD/NAD(P)-binding domain"/>
    <property type="match status" value="1"/>
</dbReference>
<feature type="compositionally biased region" description="Polar residues" evidence="8">
    <location>
        <begin position="1582"/>
        <end position="1597"/>
    </location>
</feature>
<feature type="compositionally biased region" description="Basic residues" evidence="8">
    <location>
        <begin position="16"/>
        <end position="31"/>
    </location>
</feature>
<evidence type="ECO:0000256" key="3">
    <source>
        <dbReference type="ARBA" id="ARBA00022723"/>
    </source>
</evidence>
<keyword evidence="3 7" id="KW-0479">Metal-binding</keyword>
<comment type="subcellular location">
    <subcellularLocation>
        <location evidence="1">Cytoplasm</location>
    </subcellularLocation>
</comment>
<dbReference type="KEGG" id="dpte:113794869"/>
<evidence type="ECO:0000256" key="8">
    <source>
        <dbReference type="SAM" id="MobiDB-lite"/>
    </source>
</evidence>
<feature type="compositionally biased region" description="Low complexity" evidence="8">
    <location>
        <begin position="1341"/>
        <end position="1355"/>
    </location>
</feature>
<dbReference type="InParanoid" id="A0A6P6Y5Y5"/>
<evidence type="ECO:0000256" key="5">
    <source>
        <dbReference type="ARBA" id="ARBA00023038"/>
    </source>
</evidence>
<evidence type="ECO:0000256" key="7">
    <source>
        <dbReference type="PROSITE-ProRule" id="PRU00125"/>
    </source>
</evidence>
<feature type="compositionally biased region" description="Polar residues" evidence="8">
    <location>
        <begin position="1322"/>
        <end position="1336"/>
    </location>
</feature>
<feature type="compositionally biased region" description="Low complexity" evidence="8">
    <location>
        <begin position="1738"/>
        <end position="1764"/>
    </location>
</feature>
<feature type="compositionally biased region" description="Low complexity" evidence="8">
    <location>
        <begin position="808"/>
        <end position="824"/>
    </location>
</feature>
<keyword evidence="10" id="KW-1185">Reference proteome</keyword>
<gene>
    <name evidence="11" type="primary">LOC113794869</name>
</gene>
<dbReference type="PANTHER" id="PTHR23167:SF54">
    <property type="entry name" value="[F-ACTIN]-MONOOXYGENASE MICAL"/>
    <property type="match status" value="1"/>
</dbReference>
<organism evidence="10 11">
    <name type="scientific">Dermatophagoides pteronyssinus</name>
    <name type="common">European house dust mite</name>
    <dbReference type="NCBI Taxonomy" id="6956"/>
    <lineage>
        <taxon>Eukaryota</taxon>
        <taxon>Metazoa</taxon>
        <taxon>Ecdysozoa</taxon>
        <taxon>Arthropoda</taxon>
        <taxon>Chelicerata</taxon>
        <taxon>Arachnida</taxon>
        <taxon>Acari</taxon>
        <taxon>Acariformes</taxon>
        <taxon>Sarcoptiformes</taxon>
        <taxon>Astigmata</taxon>
        <taxon>Psoroptidia</taxon>
        <taxon>Analgoidea</taxon>
        <taxon>Pyroglyphidae</taxon>
        <taxon>Dermatophagoidinae</taxon>
        <taxon>Dermatophagoides</taxon>
    </lineage>
</organism>
<keyword evidence="2" id="KW-0963">Cytoplasm</keyword>
<evidence type="ECO:0000313" key="10">
    <source>
        <dbReference type="Proteomes" id="UP000515146"/>
    </source>
</evidence>
<reference evidence="11" key="1">
    <citation type="submission" date="2025-08" db="UniProtKB">
        <authorList>
            <consortium name="RefSeq"/>
        </authorList>
    </citation>
    <scope>IDENTIFICATION</scope>
    <source>
        <strain evidence="11">Airmid</strain>
    </source>
</reference>
<keyword evidence="5 7" id="KW-0440">LIM domain</keyword>
<accession>A0A6P6Y5Y5</accession>
<feature type="compositionally biased region" description="Polar residues" evidence="8">
    <location>
        <begin position="1728"/>
        <end position="1737"/>
    </location>
</feature>
<evidence type="ECO:0000259" key="9">
    <source>
        <dbReference type="PROSITE" id="PS50023"/>
    </source>
</evidence>
<dbReference type="GO" id="GO:0005737">
    <property type="term" value="C:cytoplasm"/>
    <property type="evidence" value="ECO:0007669"/>
    <property type="project" value="UniProtKB-SubCell"/>
</dbReference>
<feature type="region of interest" description="Disordered" evidence="8">
    <location>
        <begin position="1705"/>
        <end position="1773"/>
    </location>
</feature>
<evidence type="ECO:0000256" key="1">
    <source>
        <dbReference type="ARBA" id="ARBA00004496"/>
    </source>
</evidence>
<feature type="compositionally biased region" description="Low complexity" evidence="8">
    <location>
        <begin position="1598"/>
        <end position="1645"/>
    </location>
</feature>